<dbReference type="GO" id="GO:0008333">
    <property type="term" value="P:endosome to lysosome transport"/>
    <property type="evidence" value="ECO:0007669"/>
    <property type="project" value="TreeGrafter"/>
</dbReference>
<evidence type="ECO:0000256" key="3">
    <source>
        <dbReference type="ARBA" id="ARBA00033330"/>
    </source>
</evidence>
<organism evidence="4 5">
    <name type="scientific">Dictyocaulus viviparus</name>
    <name type="common">Bovine lungworm</name>
    <dbReference type="NCBI Taxonomy" id="29172"/>
    <lineage>
        <taxon>Eukaryota</taxon>
        <taxon>Metazoa</taxon>
        <taxon>Ecdysozoa</taxon>
        <taxon>Nematoda</taxon>
        <taxon>Chromadorea</taxon>
        <taxon>Rhabditida</taxon>
        <taxon>Rhabditina</taxon>
        <taxon>Rhabditomorpha</taxon>
        <taxon>Strongyloidea</taxon>
        <taxon>Metastrongylidae</taxon>
        <taxon>Dictyocaulus</taxon>
    </lineage>
</organism>
<dbReference type="STRING" id="29172.A0A0D8XVZ5"/>
<gene>
    <name evidence="4" type="ORF">DICVIV_05974</name>
</gene>
<proteinExistence type="inferred from homology"/>
<sequence>MTSTALEGVSSDNGDLMFASMGSSIESLEEQIRATRASQIELNEKIKEMAEFLHELNDHEEPYDIQLYVAKLQDSKRRLHNVSQVIGSVHDRLSRIQRMIAREIFKKKKMIKETKIPPLPEH</sequence>
<keyword evidence="2" id="KW-0175">Coiled coil</keyword>
<dbReference type="PANTHER" id="PTHR31305">
    <property type="entry name" value="SNARE-ASSOCIATED PROTEIN SNAPIN"/>
    <property type="match status" value="1"/>
</dbReference>
<dbReference type="GO" id="GO:0008021">
    <property type="term" value="C:synaptic vesicle"/>
    <property type="evidence" value="ECO:0007669"/>
    <property type="project" value="TreeGrafter"/>
</dbReference>
<dbReference type="GO" id="GO:0099078">
    <property type="term" value="C:BORC complex"/>
    <property type="evidence" value="ECO:0007669"/>
    <property type="project" value="TreeGrafter"/>
</dbReference>
<dbReference type="InterPro" id="IPR028119">
    <property type="entry name" value="Snapin/Pallidin/Snn1"/>
</dbReference>
<dbReference type="GO" id="GO:0000149">
    <property type="term" value="F:SNARE binding"/>
    <property type="evidence" value="ECO:0007669"/>
    <property type="project" value="TreeGrafter"/>
</dbReference>
<dbReference type="OrthoDB" id="5399166at2759"/>
<protein>
    <recommendedName>
        <fullName evidence="3">Biogenesis of lysosome-related organelles complex 1 subunit 7</fullName>
    </recommendedName>
</protein>
<dbReference type="GO" id="GO:0031083">
    <property type="term" value="C:BLOC-1 complex"/>
    <property type="evidence" value="ECO:0007669"/>
    <property type="project" value="InterPro"/>
</dbReference>
<dbReference type="InterPro" id="IPR017246">
    <property type="entry name" value="Snapin"/>
</dbReference>
<dbReference type="GO" id="GO:2000300">
    <property type="term" value="P:regulation of synaptic vesicle exocytosis"/>
    <property type="evidence" value="ECO:0007669"/>
    <property type="project" value="TreeGrafter"/>
</dbReference>
<reference evidence="5" key="2">
    <citation type="journal article" date="2016" name="Sci. Rep.">
        <title>Dictyocaulus viviparus genome, variome and transcriptome elucidate lungworm biology and support future intervention.</title>
        <authorList>
            <person name="McNulty S.N."/>
            <person name="Strube C."/>
            <person name="Rosa B.A."/>
            <person name="Martin J.C."/>
            <person name="Tyagi R."/>
            <person name="Choi Y.J."/>
            <person name="Wang Q."/>
            <person name="Hallsworth Pepin K."/>
            <person name="Zhang X."/>
            <person name="Ozersky P."/>
            <person name="Wilson R.K."/>
            <person name="Sternberg P.W."/>
            <person name="Gasser R.B."/>
            <person name="Mitreva M."/>
        </authorList>
    </citation>
    <scope>NUCLEOTIDE SEQUENCE [LARGE SCALE GENOMIC DNA]</scope>
    <source>
        <strain evidence="5">HannoverDv2000</strain>
    </source>
</reference>
<comment type="similarity">
    <text evidence="1">Belongs to the SNAPIN family.</text>
</comment>
<evidence type="ECO:0000256" key="1">
    <source>
        <dbReference type="ARBA" id="ARBA00006111"/>
    </source>
</evidence>
<name>A0A0D8XVZ5_DICVI</name>
<evidence type="ECO:0000313" key="5">
    <source>
        <dbReference type="Proteomes" id="UP000053766"/>
    </source>
</evidence>
<evidence type="ECO:0000256" key="2">
    <source>
        <dbReference type="ARBA" id="ARBA00023054"/>
    </source>
</evidence>
<dbReference type="GO" id="GO:0006886">
    <property type="term" value="P:intracellular protein transport"/>
    <property type="evidence" value="ECO:0007669"/>
    <property type="project" value="InterPro"/>
</dbReference>
<dbReference type="AlphaFoldDB" id="A0A0D8XVZ5"/>
<dbReference type="GO" id="GO:0032418">
    <property type="term" value="P:lysosome localization"/>
    <property type="evidence" value="ECO:0007669"/>
    <property type="project" value="TreeGrafter"/>
</dbReference>
<reference evidence="4 5" key="1">
    <citation type="submission" date="2013-11" db="EMBL/GenBank/DDBJ databases">
        <title>Draft genome of the bovine lungworm Dictyocaulus viviparus.</title>
        <authorList>
            <person name="Mitreva M."/>
        </authorList>
    </citation>
    <scope>NUCLEOTIDE SEQUENCE [LARGE SCALE GENOMIC DNA]</scope>
    <source>
        <strain evidence="4 5">HannoverDv2000</strain>
    </source>
</reference>
<accession>A0A0D8XVZ5</accession>
<dbReference type="Pfam" id="PF14712">
    <property type="entry name" value="Snapin_Pallidin"/>
    <property type="match status" value="1"/>
</dbReference>
<dbReference type="Proteomes" id="UP000053766">
    <property type="component" value="Unassembled WGS sequence"/>
</dbReference>
<evidence type="ECO:0000313" key="4">
    <source>
        <dbReference type="EMBL" id="KJH47954.1"/>
    </source>
</evidence>
<dbReference type="GO" id="GO:0016079">
    <property type="term" value="P:synaptic vesicle exocytosis"/>
    <property type="evidence" value="ECO:0007669"/>
    <property type="project" value="TreeGrafter"/>
</dbReference>
<keyword evidence="5" id="KW-1185">Reference proteome</keyword>
<dbReference type="GO" id="GO:0007040">
    <property type="term" value="P:lysosome organization"/>
    <property type="evidence" value="ECO:0007669"/>
    <property type="project" value="TreeGrafter"/>
</dbReference>
<dbReference type="EMBL" id="KN716287">
    <property type="protein sequence ID" value="KJH47954.1"/>
    <property type="molecule type" value="Genomic_DNA"/>
</dbReference>
<dbReference type="PANTHER" id="PTHR31305:SF2">
    <property type="entry name" value="SNARE-ASSOCIATED PROTEIN SNAPIN"/>
    <property type="match status" value="1"/>
</dbReference>